<sequence>MELLASKKRQKGKALQSWRRDFRKNGSLYLLVLPVVIFYFIFNYMPMYGVLMSFQDFSPRLGIGGSEWVGLQHFRRFLGSTDFQRVFFNTLKISFSTLICEFPTPILLALMLNEMQNRHIKKVVQTLSYLPHFISLVVICGMIKTFVANDGLIGSVIAQMTGNNSSLLMQANKFLPIYVLSSIWQAVGWESIIYLAALAGVDPQLYEAAEIDGAGRIRKIINITLPSISTTIVTMLILRLGKVMNVGYEKIILLYNEVIYDTSDVISTYVYRMGFENQDWGYSAAVGLFNSAINLVLLVFTNTISKKMSGTSLW</sequence>
<evidence type="ECO:0000256" key="2">
    <source>
        <dbReference type="ARBA" id="ARBA00022448"/>
    </source>
</evidence>
<name>A0A9D5R7S2_9FIRM</name>
<keyword evidence="2 7" id="KW-0813">Transport</keyword>
<gene>
    <name evidence="9" type="ORF">INF28_01425</name>
</gene>
<feature type="transmembrane region" description="Helical" evidence="7">
    <location>
        <begin position="28"/>
        <end position="51"/>
    </location>
</feature>
<dbReference type="AlphaFoldDB" id="A0A9D5R7S2"/>
<dbReference type="SUPFAM" id="SSF161098">
    <property type="entry name" value="MetI-like"/>
    <property type="match status" value="1"/>
</dbReference>
<dbReference type="GO" id="GO:0005886">
    <property type="term" value="C:plasma membrane"/>
    <property type="evidence" value="ECO:0007669"/>
    <property type="project" value="UniProtKB-SubCell"/>
</dbReference>
<dbReference type="PANTHER" id="PTHR43227:SF11">
    <property type="entry name" value="BLL4140 PROTEIN"/>
    <property type="match status" value="1"/>
</dbReference>
<evidence type="ECO:0000256" key="4">
    <source>
        <dbReference type="ARBA" id="ARBA00022692"/>
    </source>
</evidence>
<accession>A0A9D5R7S2</accession>
<comment type="similarity">
    <text evidence="7">Belongs to the binding-protein-dependent transport system permease family.</text>
</comment>
<keyword evidence="3" id="KW-1003">Cell membrane</keyword>
<dbReference type="Gene3D" id="1.10.3720.10">
    <property type="entry name" value="MetI-like"/>
    <property type="match status" value="1"/>
</dbReference>
<feature type="transmembrane region" description="Helical" evidence="7">
    <location>
        <begin position="280"/>
        <end position="300"/>
    </location>
</feature>
<protein>
    <submittedName>
        <fullName evidence="9">Sugar ABC transporter permease</fullName>
    </submittedName>
</protein>
<feature type="transmembrane region" description="Helical" evidence="7">
    <location>
        <begin position="177"/>
        <end position="199"/>
    </location>
</feature>
<dbReference type="PROSITE" id="PS50928">
    <property type="entry name" value="ABC_TM1"/>
    <property type="match status" value="1"/>
</dbReference>
<organism evidence="9 10">
    <name type="scientific">Ructibacterium gallinarum</name>
    <dbReference type="NCBI Taxonomy" id="2779355"/>
    <lineage>
        <taxon>Bacteria</taxon>
        <taxon>Bacillati</taxon>
        <taxon>Bacillota</taxon>
        <taxon>Clostridia</taxon>
        <taxon>Eubacteriales</taxon>
        <taxon>Oscillospiraceae</taxon>
        <taxon>Ructibacterium</taxon>
    </lineage>
</organism>
<feature type="transmembrane region" description="Helical" evidence="7">
    <location>
        <begin position="93"/>
        <end position="112"/>
    </location>
</feature>
<evidence type="ECO:0000313" key="10">
    <source>
        <dbReference type="Proteomes" id="UP000806542"/>
    </source>
</evidence>
<evidence type="ECO:0000256" key="3">
    <source>
        <dbReference type="ARBA" id="ARBA00022475"/>
    </source>
</evidence>
<evidence type="ECO:0000256" key="5">
    <source>
        <dbReference type="ARBA" id="ARBA00022989"/>
    </source>
</evidence>
<feature type="transmembrane region" description="Helical" evidence="7">
    <location>
        <begin position="220"/>
        <end position="240"/>
    </location>
</feature>
<reference evidence="9" key="1">
    <citation type="submission" date="2020-10" db="EMBL/GenBank/DDBJ databases">
        <title>ChiBAC.</title>
        <authorList>
            <person name="Zenner C."/>
            <person name="Hitch T.C.A."/>
            <person name="Clavel T."/>
        </authorList>
    </citation>
    <scope>NUCLEOTIDE SEQUENCE</scope>
    <source>
        <strain evidence="9">DSM 107454</strain>
    </source>
</reference>
<dbReference type="InterPro" id="IPR035906">
    <property type="entry name" value="MetI-like_sf"/>
</dbReference>
<evidence type="ECO:0000256" key="7">
    <source>
        <dbReference type="RuleBase" id="RU363032"/>
    </source>
</evidence>
<comment type="subcellular location">
    <subcellularLocation>
        <location evidence="1 7">Cell membrane</location>
        <topology evidence="1 7">Multi-pass membrane protein</topology>
    </subcellularLocation>
</comment>
<dbReference type="EMBL" id="JADCKB010000002">
    <property type="protein sequence ID" value="MBE5039130.1"/>
    <property type="molecule type" value="Genomic_DNA"/>
</dbReference>
<dbReference type="InterPro" id="IPR050809">
    <property type="entry name" value="UgpAE/MalFG_permease"/>
</dbReference>
<keyword evidence="6 7" id="KW-0472">Membrane</keyword>
<dbReference type="Pfam" id="PF00528">
    <property type="entry name" value="BPD_transp_1"/>
    <property type="match status" value="1"/>
</dbReference>
<proteinExistence type="inferred from homology"/>
<dbReference type="GO" id="GO:0055085">
    <property type="term" value="P:transmembrane transport"/>
    <property type="evidence" value="ECO:0007669"/>
    <property type="project" value="InterPro"/>
</dbReference>
<evidence type="ECO:0000313" key="9">
    <source>
        <dbReference type="EMBL" id="MBE5039130.1"/>
    </source>
</evidence>
<dbReference type="InterPro" id="IPR000515">
    <property type="entry name" value="MetI-like"/>
</dbReference>
<dbReference type="Proteomes" id="UP000806542">
    <property type="component" value="Unassembled WGS sequence"/>
</dbReference>
<keyword evidence="5 7" id="KW-1133">Transmembrane helix</keyword>
<keyword evidence="4 7" id="KW-0812">Transmembrane</keyword>
<keyword evidence="10" id="KW-1185">Reference proteome</keyword>
<feature type="transmembrane region" description="Helical" evidence="7">
    <location>
        <begin position="133"/>
        <end position="157"/>
    </location>
</feature>
<dbReference type="CDD" id="cd06261">
    <property type="entry name" value="TM_PBP2"/>
    <property type="match status" value="1"/>
</dbReference>
<dbReference type="PANTHER" id="PTHR43227">
    <property type="entry name" value="BLL4140 PROTEIN"/>
    <property type="match status" value="1"/>
</dbReference>
<evidence type="ECO:0000259" key="8">
    <source>
        <dbReference type="PROSITE" id="PS50928"/>
    </source>
</evidence>
<dbReference type="RefSeq" id="WP_226391694.1">
    <property type="nucleotide sequence ID" value="NZ_JADCKB010000002.1"/>
</dbReference>
<comment type="caution">
    <text evidence="9">The sequence shown here is derived from an EMBL/GenBank/DDBJ whole genome shotgun (WGS) entry which is preliminary data.</text>
</comment>
<feature type="domain" description="ABC transmembrane type-1" evidence="8">
    <location>
        <begin position="87"/>
        <end position="301"/>
    </location>
</feature>
<evidence type="ECO:0000256" key="1">
    <source>
        <dbReference type="ARBA" id="ARBA00004651"/>
    </source>
</evidence>
<evidence type="ECO:0000256" key="6">
    <source>
        <dbReference type="ARBA" id="ARBA00023136"/>
    </source>
</evidence>